<protein>
    <recommendedName>
        <fullName evidence="9">Zn(2)-C6 fungal-type domain-containing protein</fullName>
    </recommendedName>
</protein>
<dbReference type="PANTHER" id="PTHR47782">
    <property type="entry name" value="ZN(II)2CYS6 TRANSCRIPTION FACTOR (EUROFUNG)-RELATED"/>
    <property type="match status" value="1"/>
</dbReference>
<dbReference type="SMART" id="SM00906">
    <property type="entry name" value="Fungal_trans"/>
    <property type="match status" value="1"/>
</dbReference>
<keyword evidence="6" id="KW-0804">Transcription</keyword>
<dbReference type="PROSITE" id="PS50048">
    <property type="entry name" value="ZN2_CY6_FUNGAL_2"/>
    <property type="match status" value="1"/>
</dbReference>
<dbReference type="GO" id="GO:0045944">
    <property type="term" value="P:positive regulation of transcription by RNA polymerase II"/>
    <property type="evidence" value="ECO:0007669"/>
    <property type="project" value="TreeGrafter"/>
</dbReference>
<keyword evidence="4" id="KW-0805">Transcription regulation</keyword>
<dbReference type="Pfam" id="PF00172">
    <property type="entry name" value="Zn_clus"/>
    <property type="match status" value="1"/>
</dbReference>
<dbReference type="InterPro" id="IPR001138">
    <property type="entry name" value="Zn2Cys6_DnaBD"/>
</dbReference>
<proteinExistence type="predicted"/>
<dbReference type="SMART" id="SM00066">
    <property type="entry name" value="GAL4"/>
    <property type="match status" value="1"/>
</dbReference>
<dbReference type="GO" id="GO:0008270">
    <property type="term" value="F:zinc ion binding"/>
    <property type="evidence" value="ECO:0007669"/>
    <property type="project" value="InterPro"/>
</dbReference>
<dbReference type="GO" id="GO:0006351">
    <property type="term" value="P:DNA-templated transcription"/>
    <property type="evidence" value="ECO:0007669"/>
    <property type="project" value="InterPro"/>
</dbReference>
<evidence type="ECO:0000256" key="6">
    <source>
        <dbReference type="ARBA" id="ARBA00023163"/>
    </source>
</evidence>
<dbReference type="InterPro" id="IPR052202">
    <property type="entry name" value="Yeast_MetPath_Reg"/>
</dbReference>
<dbReference type="InterPro" id="IPR007219">
    <property type="entry name" value="XnlR_reg_dom"/>
</dbReference>
<sequence>MPPHNTATAEARASCHRCHKRKKRCDRVLPSCRNCRAAHVRCSFLDDDSQTASYPVAYVRSLERKLKEMEETTAGAVSEPHMLPPFAGQGDQGQEGHERHEGPLTFSNDDDHGYAEPSMSDSMAVMDRDSTTPRESVPASSMPDNSVEFSQEQEPQQMHPLFQEQPPSLPPPCFVDELKTLSFEATAERHLGSPSGVSFARLTQFVLRRLTPDKADFVFVSDQGENYNGARLFDFNSPSDLLDPSLFECLNESVSVQPLLFGDLVLADIAEPNDAVVALDLPSDESHISRLVDFYFAHSHTLYPILHKGELLQSLQRLRDNPHDPAANAPSSLFRIWMVLAIGSTAYSSVSLSEESESRVYYNKALQYLEQAVASGDMAALEAIMLQVSYSFFNQLGPNTWFLVGMAARLAVGIGLHTSSTYAGMPVDMEQRRKRIFFSIYMMDRLVSNALGRPFALHDDDIDVTPFAAVDDEYITPGSIHPPSSLQPCLIAIPLHILALRRIASKITRQVYSNNHASALDTKEREAILHSLHKELVAWRRDMPFPLPDVNDQVPHLSTSWFDFNYYTHVAMLYRPSPLLPTMDLERVKTLEEAASMSIRQAFNLHRQRRLAYNWLNLLALFTSTLSRIYATTVQPENLVTILKETRAIEDLDLAIALFDTLGVKFPAANKIRGMVAEISRRYKDLRASG</sequence>
<dbReference type="GO" id="GO:0000981">
    <property type="term" value="F:DNA-binding transcription factor activity, RNA polymerase II-specific"/>
    <property type="evidence" value="ECO:0007669"/>
    <property type="project" value="InterPro"/>
</dbReference>
<evidence type="ECO:0000259" key="9">
    <source>
        <dbReference type="PROSITE" id="PS50048"/>
    </source>
</evidence>
<organism evidence="10 11">
    <name type="scientific">Coniochaeta ligniaria NRRL 30616</name>
    <dbReference type="NCBI Taxonomy" id="1408157"/>
    <lineage>
        <taxon>Eukaryota</taxon>
        <taxon>Fungi</taxon>
        <taxon>Dikarya</taxon>
        <taxon>Ascomycota</taxon>
        <taxon>Pezizomycotina</taxon>
        <taxon>Sordariomycetes</taxon>
        <taxon>Sordariomycetidae</taxon>
        <taxon>Coniochaetales</taxon>
        <taxon>Coniochaetaceae</taxon>
        <taxon>Coniochaeta</taxon>
    </lineage>
</organism>
<dbReference type="CDD" id="cd12148">
    <property type="entry name" value="fungal_TF_MHR"/>
    <property type="match status" value="1"/>
</dbReference>
<feature type="compositionally biased region" description="Polar residues" evidence="8">
    <location>
        <begin position="138"/>
        <end position="156"/>
    </location>
</feature>
<name>A0A1J7IB39_9PEZI</name>
<feature type="domain" description="Zn(2)-C6 fungal-type" evidence="9">
    <location>
        <begin position="14"/>
        <end position="44"/>
    </location>
</feature>
<keyword evidence="11" id="KW-1185">Reference proteome</keyword>
<keyword evidence="7" id="KW-0539">Nucleus</keyword>
<evidence type="ECO:0000313" key="10">
    <source>
        <dbReference type="EMBL" id="OIW24531.1"/>
    </source>
</evidence>
<feature type="region of interest" description="Disordered" evidence="8">
    <location>
        <begin position="79"/>
        <end position="159"/>
    </location>
</feature>
<keyword evidence="5" id="KW-0238">DNA-binding</keyword>
<keyword evidence="3" id="KW-0862">Zinc</keyword>
<keyword evidence="2" id="KW-0479">Metal-binding</keyword>
<dbReference type="OrthoDB" id="25921at2759"/>
<accession>A0A1J7IB39</accession>
<dbReference type="PANTHER" id="PTHR47782:SF12">
    <property type="entry name" value="ZN(II)2CYS6 TRANSCRIPTION FACTOR (EUROFUNG)"/>
    <property type="match status" value="1"/>
</dbReference>
<comment type="subcellular location">
    <subcellularLocation>
        <location evidence="1">Nucleus</location>
    </subcellularLocation>
</comment>
<dbReference type="STRING" id="1408157.A0A1J7IB39"/>
<evidence type="ECO:0000256" key="4">
    <source>
        <dbReference type="ARBA" id="ARBA00023015"/>
    </source>
</evidence>
<dbReference type="EMBL" id="KV875103">
    <property type="protein sequence ID" value="OIW24531.1"/>
    <property type="molecule type" value="Genomic_DNA"/>
</dbReference>
<dbReference type="Pfam" id="PF04082">
    <property type="entry name" value="Fungal_trans"/>
    <property type="match status" value="1"/>
</dbReference>
<dbReference type="GO" id="GO:0043565">
    <property type="term" value="F:sequence-specific DNA binding"/>
    <property type="evidence" value="ECO:0007669"/>
    <property type="project" value="TreeGrafter"/>
</dbReference>
<reference evidence="10 11" key="1">
    <citation type="submission" date="2016-10" db="EMBL/GenBank/DDBJ databases">
        <title>Draft genome sequence of Coniochaeta ligniaria NRRL30616, a lignocellulolytic fungus for bioabatement of inhibitors in plant biomass hydrolysates.</title>
        <authorList>
            <consortium name="DOE Joint Genome Institute"/>
            <person name="Jimenez D.J."/>
            <person name="Hector R.E."/>
            <person name="Riley R."/>
            <person name="Sun H."/>
            <person name="Grigoriev I.V."/>
            <person name="Van Elsas J.D."/>
            <person name="Nichols N.N."/>
        </authorList>
    </citation>
    <scope>NUCLEOTIDE SEQUENCE [LARGE SCALE GENOMIC DNA]</scope>
    <source>
        <strain evidence="10 11">NRRL 30616</strain>
    </source>
</reference>
<evidence type="ECO:0000256" key="2">
    <source>
        <dbReference type="ARBA" id="ARBA00022723"/>
    </source>
</evidence>
<gene>
    <name evidence="10" type="ORF">CONLIGDRAFT_623424</name>
</gene>
<dbReference type="AlphaFoldDB" id="A0A1J7IB39"/>
<dbReference type="GO" id="GO:0005634">
    <property type="term" value="C:nucleus"/>
    <property type="evidence" value="ECO:0007669"/>
    <property type="project" value="UniProtKB-SubCell"/>
</dbReference>
<dbReference type="Proteomes" id="UP000182658">
    <property type="component" value="Unassembled WGS sequence"/>
</dbReference>
<evidence type="ECO:0000256" key="8">
    <source>
        <dbReference type="SAM" id="MobiDB-lite"/>
    </source>
</evidence>
<dbReference type="PROSITE" id="PS00463">
    <property type="entry name" value="ZN2_CY6_FUNGAL_1"/>
    <property type="match status" value="1"/>
</dbReference>
<dbReference type="Gene3D" id="4.10.240.10">
    <property type="entry name" value="Zn(2)-C6 fungal-type DNA-binding domain"/>
    <property type="match status" value="1"/>
</dbReference>
<evidence type="ECO:0000256" key="3">
    <source>
        <dbReference type="ARBA" id="ARBA00022833"/>
    </source>
</evidence>
<evidence type="ECO:0000256" key="5">
    <source>
        <dbReference type="ARBA" id="ARBA00023125"/>
    </source>
</evidence>
<dbReference type="InParanoid" id="A0A1J7IB39"/>
<evidence type="ECO:0000256" key="1">
    <source>
        <dbReference type="ARBA" id="ARBA00004123"/>
    </source>
</evidence>
<dbReference type="SUPFAM" id="SSF57701">
    <property type="entry name" value="Zn2/Cys6 DNA-binding domain"/>
    <property type="match status" value="1"/>
</dbReference>
<dbReference type="CDD" id="cd00067">
    <property type="entry name" value="GAL4"/>
    <property type="match status" value="1"/>
</dbReference>
<evidence type="ECO:0000256" key="7">
    <source>
        <dbReference type="ARBA" id="ARBA00023242"/>
    </source>
</evidence>
<dbReference type="InterPro" id="IPR036864">
    <property type="entry name" value="Zn2-C6_fun-type_DNA-bd_sf"/>
</dbReference>
<evidence type="ECO:0000313" key="11">
    <source>
        <dbReference type="Proteomes" id="UP000182658"/>
    </source>
</evidence>